<proteinExistence type="predicted"/>
<reference evidence="2 3" key="1">
    <citation type="journal article" date="2006" name="Proc. Natl. Acad. Sci. U.S.A.">
        <title>Genomic analysis of the uncultivated marine crenarchaeote Cenarchaeum symbiosum.</title>
        <authorList>
            <person name="Hallam S.J."/>
            <person name="Konstantinidis K.T."/>
            <person name="Putnam N."/>
            <person name="Schleper C."/>
            <person name="Watanabe Y."/>
            <person name="Sugahara J."/>
            <person name="Preston C."/>
            <person name="de la Torre J."/>
            <person name="Richardson P.M."/>
            <person name="DeLong E.F."/>
        </authorList>
    </citation>
    <scope>NUCLEOTIDE SEQUENCE [LARGE SCALE GENOMIC DNA]</scope>
    <source>
        <strain evidence="3">A</strain>
    </source>
</reference>
<feature type="domain" description="DUF4007" evidence="1">
    <location>
        <begin position="11"/>
        <end position="300"/>
    </location>
</feature>
<sequence length="313" mass="34636">MLTNAVPLPTFANHETFHLRHAWLKKAYDAVAKDPGVFGRQDATITLGTGKNMVKSMRFWSVSCKVLRPSGDRKDPALQATPVGRAIFRNRGGLDPYTEHPQTMWLLHWLLLAPPCRMPVWWIIMNELSGTNVRVDDMTEFVSQRVLNTAAWKTPSPKSLKKDIDVFLHTYSTYQGKLSMEDYIDCPFRGLHLVRQAERDTIRFVYGPKHGLTPLVVAYACLDYASRLELSAKSISVSRLATEAGGAGQAFKLGERELAGLLDEAASKSDAIRIRNVNGSNHMVYGDAGEAAGAVLGQAYGKKGFVMPKGTVQ</sequence>
<dbReference type="Pfam" id="PF13182">
    <property type="entry name" value="DUF4007"/>
    <property type="match status" value="1"/>
</dbReference>
<dbReference type="AlphaFoldDB" id="A0RVC3"/>
<dbReference type="EMBL" id="DP000238">
    <property type="protein sequence ID" value="ABK77290.1"/>
    <property type="molecule type" value="Genomic_DNA"/>
</dbReference>
<evidence type="ECO:0000259" key="1">
    <source>
        <dbReference type="Pfam" id="PF13182"/>
    </source>
</evidence>
<dbReference type="InterPro" id="IPR025248">
    <property type="entry name" value="DUF4007"/>
</dbReference>
<evidence type="ECO:0000313" key="2">
    <source>
        <dbReference type="EMBL" id="ABK77290.1"/>
    </source>
</evidence>
<keyword evidence="3" id="KW-1185">Reference proteome</keyword>
<dbReference type="EnsemblBacteria" id="ABK77290">
    <property type="protein sequence ID" value="ABK77290"/>
    <property type="gene ID" value="CENSYa_0657"/>
</dbReference>
<gene>
    <name evidence="2" type="ordered locus">CENSYa_0657</name>
</gene>
<evidence type="ECO:0000313" key="3">
    <source>
        <dbReference type="Proteomes" id="UP000000758"/>
    </source>
</evidence>
<organism evidence="2 3">
    <name type="scientific">Cenarchaeum symbiosum (strain A)</name>
    <dbReference type="NCBI Taxonomy" id="414004"/>
    <lineage>
        <taxon>Archaea</taxon>
        <taxon>Nitrososphaerota</taxon>
        <taxon>Candidatus Cenarchaeales</taxon>
        <taxon>Candidatus Cenarchaeaceae</taxon>
        <taxon>Candidatus Cenarchaeum</taxon>
    </lineage>
</organism>
<accession>A0RVC3</accession>
<dbReference type="KEGG" id="csy:CENSYa_0657"/>
<name>A0RVC3_CENSY</name>
<protein>
    <recommendedName>
        <fullName evidence="1">DUF4007 domain-containing protein</fullName>
    </recommendedName>
</protein>
<dbReference type="Proteomes" id="UP000000758">
    <property type="component" value="Chromosome"/>
</dbReference>
<dbReference type="STRING" id="414004.CENSYa_0657"/>
<dbReference type="HOGENOM" id="CLU_060482_0_0_2"/>